<dbReference type="GO" id="GO:0008270">
    <property type="term" value="F:zinc ion binding"/>
    <property type="evidence" value="ECO:0007669"/>
    <property type="project" value="UniProtKB-KW"/>
</dbReference>
<evidence type="ECO:0000256" key="4">
    <source>
        <dbReference type="ARBA" id="ARBA00022737"/>
    </source>
</evidence>
<feature type="domain" description="TRASH" evidence="9">
    <location>
        <begin position="545"/>
        <end position="583"/>
    </location>
</feature>
<keyword evidence="1" id="KW-1017">Isopeptide bond</keyword>
<feature type="compositionally biased region" description="Polar residues" evidence="8">
    <location>
        <begin position="176"/>
        <end position="188"/>
    </location>
</feature>
<dbReference type="Pfam" id="PF06467">
    <property type="entry name" value="zf-FCS"/>
    <property type="match status" value="7"/>
</dbReference>
<keyword evidence="7" id="KW-0832">Ubl conjugation</keyword>
<feature type="compositionally biased region" description="Low complexity" evidence="8">
    <location>
        <begin position="120"/>
        <end position="131"/>
    </location>
</feature>
<evidence type="ECO:0000256" key="8">
    <source>
        <dbReference type="SAM" id="MobiDB-lite"/>
    </source>
</evidence>
<dbReference type="Pfam" id="PF24900">
    <property type="entry name" value="TRASH_ZMYM4"/>
    <property type="match status" value="1"/>
</dbReference>
<keyword evidence="2" id="KW-0597">Phosphoprotein</keyword>
<feature type="domain" description="TRASH" evidence="9">
    <location>
        <begin position="689"/>
        <end position="725"/>
    </location>
</feature>
<keyword evidence="3" id="KW-0479">Metal-binding</keyword>
<keyword evidence="5" id="KW-0863">Zinc-finger</keyword>
<dbReference type="Ensembl" id="ENSSFOT00015063701.1">
    <property type="protein sequence ID" value="ENSSFOP00015056899.1"/>
    <property type="gene ID" value="ENSSFOG00015009224.2"/>
</dbReference>
<feature type="region of interest" description="Disordered" evidence="8">
    <location>
        <begin position="208"/>
        <end position="233"/>
    </location>
</feature>
<name>A0A8C9TQ14_SCLFO</name>
<feature type="region of interest" description="Disordered" evidence="8">
    <location>
        <begin position="302"/>
        <end position="330"/>
    </location>
</feature>
<proteinExistence type="predicted"/>
<feature type="compositionally biased region" description="Basic and acidic residues" evidence="8">
    <location>
        <begin position="132"/>
        <end position="158"/>
    </location>
</feature>
<dbReference type="Pfam" id="PF25561">
    <property type="entry name" value="QRICH1"/>
    <property type="match status" value="1"/>
</dbReference>
<dbReference type="Pfam" id="PF12012">
    <property type="entry name" value="DUF3504"/>
    <property type="match status" value="1"/>
</dbReference>
<dbReference type="InterPro" id="IPR057926">
    <property type="entry name" value="QRICH1_dom"/>
</dbReference>
<reference evidence="10" key="2">
    <citation type="submission" date="2025-08" db="UniProtKB">
        <authorList>
            <consortium name="Ensembl"/>
        </authorList>
    </citation>
    <scope>IDENTIFICATION</scope>
</reference>
<dbReference type="InterPro" id="IPR011017">
    <property type="entry name" value="TRASH_dom"/>
</dbReference>
<protein>
    <submittedName>
        <fullName evidence="10">Zinc finger MYM-type protein 4-like</fullName>
    </submittedName>
</protein>
<feature type="compositionally biased region" description="Basic residues" evidence="8">
    <location>
        <begin position="1139"/>
        <end position="1168"/>
    </location>
</feature>
<dbReference type="InterPro" id="IPR021893">
    <property type="entry name" value="ZMYM2-like_C"/>
</dbReference>
<evidence type="ECO:0000256" key="1">
    <source>
        <dbReference type="ARBA" id="ARBA00022499"/>
    </source>
</evidence>
<evidence type="ECO:0000256" key="5">
    <source>
        <dbReference type="ARBA" id="ARBA00022771"/>
    </source>
</evidence>
<dbReference type="GeneTree" id="ENSGT00940000159550"/>
<dbReference type="PANTHER" id="PTHR45736:SF5">
    <property type="entry name" value="ZINC FINGER MYM-TYPE PROTEIN 4"/>
    <property type="match status" value="1"/>
</dbReference>
<dbReference type="PANTHER" id="PTHR45736">
    <property type="entry name" value="ZINC FINGER MYM-TYPE PROTEIN"/>
    <property type="match status" value="1"/>
</dbReference>
<evidence type="ECO:0000313" key="10">
    <source>
        <dbReference type="Ensembl" id="ENSSFOP00015056899.1"/>
    </source>
</evidence>
<evidence type="ECO:0000259" key="9">
    <source>
        <dbReference type="SMART" id="SM00746"/>
    </source>
</evidence>
<feature type="region of interest" description="Disordered" evidence="8">
    <location>
        <begin position="1"/>
        <end position="196"/>
    </location>
</feature>
<accession>A0A8C9TQ14</accession>
<evidence type="ECO:0000313" key="11">
    <source>
        <dbReference type="Proteomes" id="UP000694397"/>
    </source>
</evidence>
<feature type="domain" description="TRASH" evidence="9">
    <location>
        <begin position="593"/>
        <end position="629"/>
    </location>
</feature>
<feature type="compositionally biased region" description="Low complexity" evidence="8">
    <location>
        <begin position="25"/>
        <end position="36"/>
    </location>
</feature>
<feature type="region of interest" description="Disordered" evidence="8">
    <location>
        <begin position="1130"/>
        <end position="1179"/>
    </location>
</feature>
<dbReference type="SMART" id="SM00746">
    <property type="entry name" value="TRASH"/>
    <property type="match status" value="10"/>
</dbReference>
<keyword evidence="4" id="KW-0677">Repeat</keyword>
<feature type="compositionally biased region" description="Basic and acidic residues" evidence="8">
    <location>
        <begin position="67"/>
        <end position="82"/>
    </location>
</feature>
<reference evidence="10" key="3">
    <citation type="submission" date="2025-09" db="UniProtKB">
        <authorList>
            <consortium name="Ensembl"/>
        </authorList>
    </citation>
    <scope>IDENTIFICATION</scope>
</reference>
<dbReference type="SUPFAM" id="SSF57716">
    <property type="entry name" value="Glucocorticoid receptor-like (DNA-binding domain)"/>
    <property type="match status" value="1"/>
</dbReference>
<sequence>MAERVDAAARSGAADEDAEELDGGAAQEAVAVAMPAFGEEGNGGRSSVTSDPSPPEDSAAGGDGQEDAERFGSHPGDNKGRAAGDTGNGGGGDARFPEDPDASAEDPDGGSPKDGCGMDSAAAAPPMLPRARSSERHTGDTSDDTAQRRPAHEDHMQAEETQETSSGLPEPPPKSVTANSGCNNTEVSTVPEGGFATIPEPVLHVQEDGGEVTQEPLTPPPGIDGKLSSINGRRRSNSITLPLKIKDEPMDEEYDCALAPQHLPEGIKDEPCFPEEFGHQHKSCKELKISAVFSVGGSAGSAALSSVDQPAKEQTAPPRTMTVNTSSVGSGSVVPAAPTAPPASSASVRVSCCGCKKVLLKGQTAYQRKGSSQLFCSTICLTSYNVPSIQSVLRKTCHSCWKEISNPKDVIIAPVDAAGTMKDFCSQSCLSEFDVKRKALSSAPAADGITIKCSMCQKTAAIRHEVNYQGVVHKLCSDGCFSRFRSNNKLTMNCCDNCGGYCYSGGGGGGGSQSNMLQIEGATKKFCSPACLSTYKQKSTRVSPCAMCFSLRSSAEMVESVTSQGMTELFCSTGCVTAYKVQSVRSSGTAVQCNQCKVTAVPQYHLAMSDGSMRSFCCYSCVIGFQTEFNKLATQAQMNVIPHGPSVPIVTAPQPTAPCTAAPDATAPKAPPLIVSLAPSARCPVRLTCRQCGRLFASKPELFAFKGEMIQFCGKTCAEEFKKANLIMARCEYCKIDKILKEVKMINHRECSFCSEGCKLLYKHDLTKRWGRHCQSCAYCSNTSQRVVQNHFAGKLEEFCGDSCMSHYTVLFYQMSRCDTCKRQGKLIESIQWLGDMKHFCNLQCLLQFCSQQSPVDAQVTMAPLPASVPVALAVPPSTVPTMPCPSSLASKEATPVIANVVSLSSAPVGQPSVCANTALQGTIPTTQAKVTGHASTQTDSLKLPPPTPRVLKNKALLCKPMNLNKGTICKPHTQSTHTQTEEELSRVLVLPVPIPVFIPVPLHLYTQHTQHTPVPVGVPVPVPLILPAVPGGTVHIADPDQGVKGKTAPDPEVDLRVADMPAEEGVETEKGVSQGDQDSRSIGGPESAAASTPSSWADEMASNGQHAGGTPSETVSLAELLDLEADHPIESPDASLVKTRHLAPRHRVRRRPRDGFPPRKRGRKHRSAGLATGAFPEESPPVGDAKLLHMYGVNVWKSWVQQRKRQPENNKPALEMQPVELKEDLLQCSPVELSYGLSLFVSGVRRPSGESYCADSLLYLCLGIQQYLCENGRSDNIFTDVLYSSFAEQITKILSDWTPAVLPGGYLHSRVQEEHLWQCKQLGTHSPAVLLNTLLLFTTKLLQLKTPGQHGRLSFAHISCGTRKLGNNSGRNVLRFCLPVQKRKDGSTDKAVTLGKRRKEEEEGEVMEMPENTEDPLRCPVRLYKFYLSKCPDSVKQRTDMLYLQPEFPSVPDCPLWFSSQPLESSTLEAMLIRILAVREVHLDGEQAPPQATHADNEASD</sequence>
<dbReference type="Proteomes" id="UP000694397">
    <property type="component" value="Chromosome 23"/>
</dbReference>
<dbReference type="OrthoDB" id="10025028at2759"/>
<feature type="domain" description="TRASH" evidence="9">
    <location>
        <begin position="777"/>
        <end position="812"/>
    </location>
</feature>
<keyword evidence="6" id="KW-0862">Zinc</keyword>
<dbReference type="GeneID" id="108938879"/>
<feature type="compositionally biased region" description="Acidic residues" evidence="8">
    <location>
        <begin position="99"/>
        <end position="108"/>
    </location>
</feature>
<feature type="domain" description="TRASH" evidence="9">
    <location>
        <begin position="818"/>
        <end position="853"/>
    </location>
</feature>
<dbReference type="KEGG" id="sfm:108938879"/>
<feature type="region of interest" description="Disordered" evidence="8">
    <location>
        <begin position="1389"/>
        <end position="1411"/>
    </location>
</feature>
<evidence type="ECO:0000256" key="2">
    <source>
        <dbReference type="ARBA" id="ARBA00022553"/>
    </source>
</evidence>
<evidence type="ECO:0000256" key="7">
    <source>
        <dbReference type="ARBA" id="ARBA00022843"/>
    </source>
</evidence>
<feature type="domain" description="TRASH" evidence="9">
    <location>
        <begin position="453"/>
        <end position="488"/>
    </location>
</feature>
<feature type="domain" description="TRASH" evidence="9">
    <location>
        <begin position="352"/>
        <end position="388"/>
    </location>
</feature>
<dbReference type="InterPro" id="IPR010507">
    <property type="entry name" value="Znf_MYM"/>
</dbReference>
<dbReference type="InterPro" id="IPR051284">
    <property type="entry name" value="ZnF_MYMT-QRICH1"/>
</dbReference>
<feature type="region of interest" description="Disordered" evidence="8">
    <location>
        <begin position="1063"/>
        <end position="1113"/>
    </location>
</feature>
<feature type="domain" description="TRASH" evidence="9">
    <location>
        <begin position="495"/>
        <end position="539"/>
    </location>
</feature>
<feature type="domain" description="TRASH" evidence="9">
    <location>
        <begin position="397"/>
        <end position="437"/>
    </location>
</feature>
<feature type="domain" description="TRASH" evidence="9">
    <location>
        <begin position="731"/>
        <end position="766"/>
    </location>
</feature>
<organism evidence="10 11">
    <name type="scientific">Scleropages formosus</name>
    <name type="common">Asian bonytongue</name>
    <name type="synonym">Osteoglossum formosum</name>
    <dbReference type="NCBI Taxonomy" id="113540"/>
    <lineage>
        <taxon>Eukaryota</taxon>
        <taxon>Metazoa</taxon>
        <taxon>Chordata</taxon>
        <taxon>Craniata</taxon>
        <taxon>Vertebrata</taxon>
        <taxon>Euteleostomi</taxon>
        <taxon>Actinopterygii</taxon>
        <taxon>Neopterygii</taxon>
        <taxon>Teleostei</taxon>
        <taxon>Osteoglossocephala</taxon>
        <taxon>Osteoglossomorpha</taxon>
        <taxon>Osteoglossiformes</taxon>
        <taxon>Osteoglossidae</taxon>
        <taxon>Scleropages</taxon>
    </lineage>
</organism>
<reference evidence="10 11" key="1">
    <citation type="submission" date="2019-04" db="EMBL/GenBank/DDBJ databases">
        <authorList>
            <consortium name="Wellcome Sanger Institute Data Sharing"/>
        </authorList>
    </citation>
    <scope>NUCLEOTIDE SEQUENCE [LARGE SCALE GENOMIC DNA]</scope>
</reference>
<gene>
    <name evidence="10" type="primary">LOC108938879</name>
</gene>
<evidence type="ECO:0000256" key="3">
    <source>
        <dbReference type="ARBA" id="ARBA00022723"/>
    </source>
</evidence>
<dbReference type="RefSeq" id="XP_029104001.1">
    <property type="nucleotide sequence ID" value="XM_029248168.1"/>
</dbReference>
<evidence type="ECO:0000256" key="6">
    <source>
        <dbReference type="ARBA" id="ARBA00022833"/>
    </source>
</evidence>
<keyword evidence="11" id="KW-1185">Reference proteome</keyword>